<dbReference type="GO" id="GO:0009055">
    <property type="term" value="F:electron transfer activity"/>
    <property type="evidence" value="ECO:0007669"/>
    <property type="project" value="InterPro"/>
</dbReference>
<dbReference type="InterPro" id="IPR029039">
    <property type="entry name" value="Flavoprotein-like_sf"/>
</dbReference>
<keyword evidence="2" id="KW-1133">Transmembrane helix</keyword>
<dbReference type="GO" id="GO:0010181">
    <property type="term" value="F:FMN binding"/>
    <property type="evidence" value="ECO:0007669"/>
    <property type="project" value="InterPro"/>
</dbReference>
<dbReference type="PANTHER" id="PTHR39201">
    <property type="entry name" value="EXPORTED PROTEIN-RELATED"/>
    <property type="match status" value="1"/>
</dbReference>
<organism evidence="4 5">
    <name type="scientific">Lactiplantibacillus garii</name>
    <dbReference type="NCBI Taxonomy" id="2306423"/>
    <lineage>
        <taxon>Bacteria</taxon>
        <taxon>Bacillati</taxon>
        <taxon>Bacillota</taxon>
        <taxon>Bacilli</taxon>
        <taxon>Lactobacillales</taxon>
        <taxon>Lactobacillaceae</taxon>
        <taxon>Lactiplantibacillus</taxon>
    </lineage>
</organism>
<dbReference type="Pfam" id="PF12682">
    <property type="entry name" value="Flavodoxin_4"/>
    <property type="match status" value="1"/>
</dbReference>
<evidence type="ECO:0000313" key="5">
    <source>
        <dbReference type="Proteomes" id="UP000283633"/>
    </source>
</evidence>
<protein>
    <submittedName>
        <fullName evidence="4">Flavodoxin</fullName>
    </submittedName>
</protein>
<dbReference type="EMBL" id="QWZQ01000034">
    <property type="protein sequence ID" value="RRK09945.1"/>
    <property type="molecule type" value="Genomic_DNA"/>
</dbReference>
<keyword evidence="5" id="KW-1185">Reference proteome</keyword>
<sequence>MKKIGLTLMGMGLLIIIGILLVLRNNGTFTPKHNQPSVSGVATRSEKRTSQARHKRGKVLVVYMSHTGHTKAVARAIHRQVGGDLYELKTREKYPQKYEKMLKIARKEQDQQRRPKLAGKLPDLKPYRTIVLGYPIWLDKNPMAINTFLNAYPTFKGKTILPFTTSGSSGLGSSLTELKANAKHAQFGKGLAITADELDDTSSLVKKWVQTVGLTNN</sequence>
<dbReference type="GO" id="GO:0016651">
    <property type="term" value="F:oxidoreductase activity, acting on NAD(P)H"/>
    <property type="evidence" value="ECO:0007669"/>
    <property type="project" value="UniProtKB-ARBA"/>
</dbReference>
<dbReference type="AlphaFoldDB" id="A0A3R8J697"/>
<keyword evidence="2" id="KW-0812">Transmembrane</keyword>
<evidence type="ECO:0000313" key="4">
    <source>
        <dbReference type="EMBL" id="RRK09945.1"/>
    </source>
</evidence>
<gene>
    <name evidence="4" type="ORF">D1831_09935</name>
</gene>
<dbReference type="PROSITE" id="PS50902">
    <property type="entry name" value="FLAVODOXIN_LIKE"/>
    <property type="match status" value="1"/>
</dbReference>
<evidence type="ECO:0000256" key="2">
    <source>
        <dbReference type="SAM" id="Phobius"/>
    </source>
</evidence>
<evidence type="ECO:0000259" key="3">
    <source>
        <dbReference type="PROSITE" id="PS50902"/>
    </source>
</evidence>
<evidence type="ECO:0000256" key="1">
    <source>
        <dbReference type="SAM" id="MobiDB-lite"/>
    </source>
</evidence>
<feature type="compositionally biased region" description="Polar residues" evidence="1">
    <location>
        <begin position="31"/>
        <end position="42"/>
    </location>
</feature>
<dbReference type="RefSeq" id="WP_125072782.1">
    <property type="nucleotide sequence ID" value="NZ_QWZQ01000034.1"/>
</dbReference>
<dbReference type="InterPro" id="IPR001226">
    <property type="entry name" value="Flavodoxin_CS"/>
</dbReference>
<dbReference type="Gene3D" id="3.40.50.360">
    <property type="match status" value="1"/>
</dbReference>
<comment type="caution">
    <text evidence="4">The sequence shown here is derived from an EMBL/GenBank/DDBJ whole genome shotgun (WGS) entry which is preliminary data.</text>
</comment>
<keyword evidence="2" id="KW-0472">Membrane</keyword>
<feature type="domain" description="Flavodoxin-like" evidence="3">
    <location>
        <begin position="59"/>
        <end position="213"/>
    </location>
</feature>
<dbReference type="PROSITE" id="PS00201">
    <property type="entry name" value="FLAVODOXIN"/>
    <property type="match status" value="1"/>
</dbReference>
<dbReference type="PANTHER" id="PTHR39201:SF1">
    <property type="entry name" value="FLAVODOXIN-LIKE DOMAIN-CONTAINING PROTEIN"/>
    <property type="match status" value="1"/>
</dbReference>
<dbReference type="Proteomes" id="UP000283633">
    <property type="component" value="Unassembled WGS sequence"/>
</dbReference>
<feature type="region of interest" description="Disordered" evidence="1">
    <location>
        <begin position="31"/>
        <end position="54"/>
    </location>
</feature>
<name>A0A3R8J697_9LACO</name>
<dbReference type="InterPro" id="IPR008254">
    <property type="entry name" value="Flavodoxin/NO_synth"/>
</dbReference>
<proteinExistence type="predicted"/>
<dbReference type="SUPFAM" id="SSF52218">
    <property type="entry name" value="Flavoproteins"/>
    <property type="match status" value="1"/>
</dbReference>
<reference evidence="4 5" key="1">
    <citation type="submission" date="2018-08" db="EMBL/GenBank/DDBJ databases">
        <title>Genome Lactobacillus garii FI11369.</title>
        <authorList>
            <person name="Diaz M."/>
            <person name="Narbad A."/>
        </authorList>
    </citation>
    <scope>NUCLEOTIDE SEQUENCE [LARGE SCALE GENOMIC DNA]</scope>
    <source>
        <strain evidence="4 5">FI11369</strain>
    </source>
</reference>
<feature type="transmembrane region" description="Helical" evidence="2">
    <location>
        <begin position="6"/>
        <end position="23"/>
    </location>
</feature>
<accession>A0A3R8J697</accession>
<dbReference type="OrthoDB" id="9806505at2"/>